<dbReference type="InterPro" id="IPR029062">
    <property type="entry name" value="Class_I_gatase-like"/>
</dbReference>
<dbReference type="InterPro" id="IPR052158">
    <property type="entry name" value="INH-QAR"/>
</dbReference>
<proteinExistence type="predicted"/>
<dbReference type="InterPro" id="IPR018062">
    <property type="entry name" value="HTH_AraC-typ_CS"/>
</dbReference>
<dbReference type="PROSITE" id="PS00041">
    <property type="entry name" value="HTH_ARAC_FAMILY_1"/>
    <property type="match status" value="1"/>
</dbReference>
<dbReference type="Gene3D" id="1.10.10.60">
    <property type="entry name" value="Homeodomain-like"/>
    <property type="match status" value="2"/>
</dbReference>
<dbReference type="InterPro" id="IPR020449">
    <property type="entry name" value="Tscrpt_reg_AraC-type_HTH"/>
</dbReference>
<evidence type="ECO:0000259" key="4">
    <source>
        <dbReference type="PROSITE" id="PS01124"/>
    </source>
</evidence>
<name>A0ABT3NXI4_9PROT</name>
<organism evidence="5 6">
    <name type="scientific">Sabulicella glaciei</name>
    <dbReference type="NCBI Taxonomy" id="2984948"/>
    <lineage>
        <taxon>Bacteria</taxon>
        <taxon>Pseudomonadati</taxon>
        <taxon>Pseudomonadota</taxon>
        <taxon>Alphaproteobacteria</taxon>
        <taxon>Acetobacterales</taxon>
        <taxon>Acetobacteraceae</taxon>
        <taxon>Sabulicella</taxon>
    </lineage>
</organism>
<dbReference type="Pfam" id="PF12833">
    <property type="entry name" value="HTH_18"/>
    <property type="match status" value="1"/>
</dbReference>
<dbReference type="CDD" id="cd03138">
    <property type="entry name" value="GATase1_AraC_2"/>
    <property type="match status" value="1"/>
</dbReference>
<feature type="domain" description="HTH araC/xylS-type" evidence="4">
    <location>
        <begin position="236"/>
        <end position="334"/>
    </location>
</feature>
<dbReference type="PROSITE" id="PS01124">
    <property type="entry name" value="HTH_ARAC_FAMILY_2"/>
    <property type="match status" value="1"/>
</dbReference>
<keyword evidence="6" id="KW-1185">Reference proteome</keyword>
<evidence type="ECO:0000256" key="2">
    <source>
        <dbReference type="ARBA" id="ARBA00023125"/>
    </source>
</evidence>
<dbReference type="SUPFAM" id="SSF52317">
    <property type="entry name" value="Class I glutamine amidotransferase-like"/>
    <property type="match status" value="1"/>
</dbReference>
<evidence type="ECO:0000256" key="1">
    <source>
        <dbReference type="ARBA" id="ARBA00023015"/>
    </source>
</evidence>
<sequence length="358" mass="39364">MTTPFAPARVSVCLIAVPEIATGVLNGFFEVLSFVGSGWEMLTGWSPGPRRFTPRIVAASREPLRNLVGLPVTPDLSFAEAKRADIVIVCDLAVGRDEETRGRWPEAVEWLRRQHAQGALVCSVCTGSLMLAEAGLLDGMEATCHWAATDQIRSRYPDVRLRPERVLVTAGTGHRLVTSGANASWTDLALYLVARFCGEEEARRTAKLFLFGDRSDGQLPFAARVRPRQHDDAAVAAAQAWIADNYARANPVAGMTQVSGLAARSFVRRFQSVTGYAPLDYVQSLRIEEAKQMLETTDAPIDAIAEEVGYTEPAAFRRIFKRNTGIAPHQYRQRFRWMAVPHTREGEGASREGPAAQP</sequence>
<keyword evidence="3" id="KW-0804">Transcription</keyword>
<dbReference type="PRINTS" id="PR00032">
    <property type="entry name" value="HTHARAC"/>
</dbReference>
<keyword evidence="2" id="KW-0238">DNA-binding</keyword>
<dbReference type="InterPro" id="IPR018060">
    <property type="entry name" value="HTH_AraC"/>
</dbReference>
<comment type="caution">
    <text evidence="5">The sequence shown here is derived from an EMBL/GenBank/DDBJ whole genome shotgun (WGS) entry which is preliminary data.</text>
</comment>
<protein>
    <submittedName>
        <fullName evidence="5">Helix-turn-helix domain-containing protein</fullName>
    </submittedName>
</protein>
<keyword evidence="1" id="KW-0805">Transcription regulation</keyword>
<gene>
    <name evidence="5" type="ORF">OF850_14725</name>
</gene>
<dbReference type="Gene3D" id="3.40.50.880">
    <property type="match status" value="1"/>
</dbReference>
<dbReference type="EMBL" id="JAPFQI010000012">
    <property type="protein sequence ID" value="MCW8086887.1"/>
    <property type="molecule type" value="Genomic_DNA"/>
</dbReference>
<dbReference type="Proteomes" id="UP001526430">
    <property type="component" value="Unassembled WGS sequence"/>
</dbReference>
<dbReference type="InterPro" id="IPR002818">
    <property type="entry name" value="DJ-1/PfpI"/>
</dbReference>
<accession>A0ABT3NXI4</accession>
<evidence type="ECO:0000256" key="3">
    <source>
        <dbReference type="ARBA" id="ARBA00023163"/>
    </source>
</evidence>
<dbReference type="RefSeq" id="WP_301591024.1">
    <property type="nucleotide sequence ID" value="NZ_JAPFQI010000012.1"/>
</dbReference>
<reference evidence="5 6" key="1">
    <citation type="submission" date="2022-10" db="EMBL/GenBank/DDBJ databases">
        <title>Roseococcus glaciei nov., sp. nov., isolated from glacier.</title>
        <authorList>
            <person name="Liu Q."/>
            <person name="Xin Y.-H."/>
        </authorList>
    </citation>
    <scope>NUCLEOTIDE SEQUENCE [LARGE SCALE GENOMIC DNA]</scope>
    <source>
        <strain evidence="5 6">MDT2-1-1</strain>
    </source>
</reference>
<dbReference type="SUPFAM" id="SSF46689">
    <property type="entry name" value="Homeodomain-like"/>
    <property type="match status" value="2"/>
</dbReference>
<dbReference type="SMART" id="SM00342">
    <property type="entry name" value="HTH_ARAC"/>
    <property type="match status" value="1"/>
</dbReference>
<evidence type="ECO:0000313" key="6">
    <source>
        <dbReference type="Proteomes" id="UP001526430"/>
    </source>
</evidence>
<dbReference type="Pfam" id="PF01965">
    <property type="entry name" value="DJ-1_PfpI"/>
    <property type="match status" value="1"/>
</dbReference>
<dbReference type="PANTHER" id="PTHR43130:SF11">
    <property type="entry name" value="TRANSCRIPTIONAL REGULATORY PROTEIN"/>
    <property type="match status" value="1"/>
</dbReference>
<dbReference type="PANTHER" id="PTHR43130">
    <property type="entry name" value="ARAC-FAMILY TRANSCRIPTIONAL REGULATOR"/>
    <property type="match status" value="1"/>
</dbReference>
<evidence type="ECO:0000313" key="5">
    <source>
        <dbReference type="EMBL" id="MCW8086887.1"/>
    </source>
</evidence>
<dbReference type="InterPro" id="IPR009057">
    <property type="entry name" value="Homeodomain-like_sf"/>
</dbReference>